<name>A0A1D2JFF2_PARBR</name>
<evidence type="ECO:0000313" key="1">
    <source>
        <dbReference type="EMBL" id="ODH30169.1"/>
    </source>
</evidence>
<dbReference type="Proteomes" id="UP000242814">
    <property type="component" value="Unassembled WGS sequence"/>
</dbReference>
<gene>
    <name evidence="1" type="ORF">ACO22_03619</name>
</gene>
<accession>A0A1D2JFF2</accession>
<protein>
    <submittedName>
        <fullName evidence="1">Uncharacterized protein</fullName>
    </submittedName>
</protein>
<dbReference type="VEuPathDB" id="FungiDB:PABG_04137"/>
<proteinExistence type="predicted"/>
<dbReference type="OrthoDB" id="5519740at2759"/>
<sequence length="141" mass="16233">MASRNPLLSLHRRCRVQYLYQYHYPASPTKNLLAANHLLRSFISPHQQRKMGSTAGKKNEYLVIVPDKEGSLQRRIDVRNVHLANIKPVLDSGFLKLGVLQFVSDIARTGELENCKSHQVNQLDFQEHCLNIILKKDRHPP</sequence>
<dbReference type="EMBL" id="LZYO01000127">
    <property type="protein sequence ID" value="ODH30169.1"/>
    <property type="molecule type" value="Genomic_DNA"/>
</dbReference>
<dbReference type="VEuPathDB" id="FungiDB:PADG_04494"/>
<evidence type="ECO:0000313" key="2">
    <source>
        <dbReference type="Proteomes" id="UP000242814"/>
    </source>
</evidence>
<comment type="caution">
    <text evidence="1">The sequence shown here is derived from an EMBL/GenBank/DDBJ whole genome shotgun (WGS) entry which is preliminary data.</text>
</comment>
<organism evidence="1 2">
    <name type="scientific">Paracoccidioides brasiliensis</name>
    <dbReference type="NCBI Taxonomy" id="121759"/>
    <lineage>
        <taxon>Eukaryota</taxon>
        <taxon>Fungi</taxon>
        <taxon>Dikarya</taxon>
        <taxon>Ascomycota</taxon>
        <taxon>Pezizomycotina</taxon>
        <taxon>Eurotiomycetes</taxon>
        <taxon>Eurotiomycetidae</taxon>
        <taxon>Onygenales</taxon>
        <taxon>Ajellomycetaceae</taxon>
        <taxon>Paracoccidioides</taxon>
    </lineage>
</organism>
<dbReference type="AlphaFoldDB" id="A0A1D2JFF2"/>
<reference evidence="1 2" key="1">
    <citation type="submission" date="2016-06" db="EMBL/GenBank/DDBJ databases">
        <authorList>
            <person name="Kjaerup R.B."/>
            <person name="Dalgaard T.S."/>
            <person name="Juul-Madsen H.R."/>
        </authorList>
    </citation>
    <scope>NUCLEOTIDE SEQUENCE [LARGE SCALE GENOMIC DNA]</scope>
    <source>
        <strain evidence="1 2">Pb300</strain>
    </source>
</reference>
<dbReference type="Gene3D" id="3.30.70.1060">
    <property type="entry name" value="Dimeric alpha+beta barrel"/>
    <property type="match status" value="1"/>
</dbReference>